<dbReference type="SMART" id="SM00181">
    <property type="entry name" value="EGF"/>
    <property type="match status" value="2"/>
</dbReference>
<dbReference type="PROSITE" id="PS50024">
    <property type="entry name" value="SEA"/>
    <property type="match status" value="1"/>
</dbReference>
<dbReference type="OrthoDB" id="6430124at2759"/>
<dbReference type="InterPro" id="IPR049883">
    <property type="entry name" value="NOTCH1_EGF-like"/>
</dbReference>
<keyword evidence="3 9" id="KW-0245">EGF-like domain</keyword>
<evidence type="ECO:0000313" key="11">
    <source>
        <dbReference type="Proteomes" id="UP001152795"/>
    </source>
</evidence>
<dbReference type="PANTHER" id="PTHR24037">
    <property type="entry name" value="HEART DEVELOPMENT PROTEIN WITH EGF-LIKE DOMAINS 1"/>
    <property type="match status" value="1"/>
</dbReference>
<dbReference type="SMART" id="SM00179">
    <property type="entry name" value="EGF_CA"/>
    <property type="match status" value="2"/>
</dbReference>
<keyword evidence="7" id="KW-1015">Disulfide bond</keyword>
<dbReference type="Gene3D" id="3.30.70.960">
    <property type="entry name" value="SEA domain"/>
    <property type="match status" value="1"/>
</dbReference>
<dbReference type="Gene3D" id="2.10.25.10">
    <property type="entry name" value="Laminin"/>
    <property type="match status" value="2"/>
</dbReference>
<reference evidence="10" key="1">
    <citation type="submission" date="2020-04" db="EMBL/GenBank/DDBJ databases">
        <authorList>
            <person name="Alioto T."/>
            <person name="Alioto T."/>
            <person name="Gomez Garrido J."/>
        </authorList>
    </citation>
    <scope>NUCLEOTIDE SEQUENCE</scope>
    <source>
        <strain evidence="10">A484AB</strain>
    </source>
</reference>
<dbReference type="CDD" id="cd00054">
    <property type="entry name" value="EGF_CA"/>
    <property type="match status" value="2"/>
</dbReference>
<dbReference type="InterPro" id="IPR001881">
    <property type="entry name" value="EGF-like_Ca-bd_dom"/>
</dbReference>
<dbReference type="EMBL" id="CACRXK020008496">
    <property type="protein sequence ID" value="CAB4014909.1"/>
    <property type="molecule type" value="Genomic_DNA"/>
</dbReference>
<name>A0A7D9IQL5_PARCT</name>
<evidence type="ECO:0000256" key="2">
    <source>
        <dbReference type="ARBA" id="ARBA00022475"/>
    </source>
</evidence>
<evidence type="ECO:0000256" key="8">
    <source>
        <dbReference type="ARBA" id="ARBA00023180"/>
    </source>
</evidence>
<evidence type="ECO:0000256" key="3">
    <source>
        <dbReference type="ARBA" id="ARBA00022536"/>
    </source>
</evidence>
<evidence type="ECO:0000256" key="9">
    <source>
        <dbReference type="PROSITE-ProRule" id="PRU00076"/>
    </source>
</evidence>
<evidence type="ECO:0000256" key="5">
    <source>
        <dbReference type="ARBA" id="ARBA00022737"/>
    </source>
</evidence>
<evidence type="ECO:0000256" key="7">
    <source>
        <dbReference type="ARBA" id="ARBA00023157"/>
    </source>
</evidence>
<dbReference type="AlphaFoldDB" id="A0A7D9IQL5"/>
<proteinExistence type="predicted"/>
<keyword evidence="4" id="KW-0732">Signal</keyword>
<dbReference type="Pfam" id="PF01390">
    <property type="entry name" value="SEA"/>
    <property type="match status" value="1"/>
</dbReference>
<dbReference type="SUPFAM" id="SSF82671">
    <property type="entry name" value="SEA domain"/>
    <property type="match status" value="1"/>
</dbReference>
<dbReference type="Pfam" id="PF07645">
    <property type="entry name" value="EGF_CA"/>
    <property type="match status" value="2"/>
</dbReference>
<evidence type="ECO:0000313" key="10">
    <source>
        <dbReference type="EMBL" id="CAB4014909.1"/>
    </source>
</evidence>
<dbReference type="InterPro" id="IPR009030">
    <property type="entry name" value="Growth_fac_rcpt_cys_sf"/>
</dbReference>
<keyword evidence="5" id="KW-0677">Repeat</keyword>
<dbReference type="Proteomes" id="UP001152795">
    <property type="component" value="Unassembled WGS sequence"/>
</dbReference>
<dbReference type="PROSITE" id="PS50026">
    <property type="entry name" value="EGF_3"/>
    <property type="match status" value="1"/>
</dbReference>
<keyword evidence="8" id="KW-0325">Glycoprotein</keyword>
<dbReference type="InterPro" id="IPR036364">
    <property type="entry name" value="SEA_dom_sf"/>
</dbReference>
<comment type="subcellular location">
    <subcellularLocation>
        <location evidence="1">Cell membrane</location>
    </subcellularLocation>
</comment>
<feature type="non-terminal residue" evidence="10">
    <location>
        <position position="1"/>
    </location>
</feature>
<dbReference type="PROSITE" id="PS01187">
    <property type="entry name" value="EGF_CA"/>
    <property type="match status" value="2"/>
</dbReference>
<dbReference type="GO" id="GO:0005509">
    <property type="term" value="F:calcium ion binding"/>
    <property type="evidence" value="ECO:0007669"/>
    <property type="project" value="InterPro"/>
</dbReference>
<dbReference type="SUPFAM" id="SSF57184">
    <property type="entry name" value="Growth factor receptor domain"/>
    <property type="match status" value="1"/>
</dbReference>
<dbReference type="PROSITE" id="PS00010">
    <property type="entry name" value="ASX_HYDROXYL"/>
    <property type="match status" value="1"/>
</dbReference>
<evidence type="ECO:0000256" key="4">
    <source>
        <dbReference type="ARBA" id="ARBA00022729"/>
    </source>
</evidence>
<sequence>RGSGTNSATLVSLYIYFLPTLIQVEIDNDNLGRQFRAGLVSSTGAGVQRLTLRNRYVLARNNQPTPAANVADVNECSSSTRCGPAQRCENYDGTYRCYCNRPAQMITESGQCINVITFQGVLIITNLGTFDPSLLIINSIPWLRLALSLESAINAAYRRSNLASNYRGCQVTRFREGSVIATYLATFDPASKETVSNAQAAIQTQLSENVNGTFLGQYQLSGTRQTAIMYQDYDECNPASNIHIQDCGTGATCTNEVGTYSCQCATGYTGTPPNCT</sequence>
<comment type="caution">
    <text evidence="10">The sequence shown here is derived from an EMBL/GenBank/DDBJ whole genome shotgun (WGS) entry which is preliminary data.</text>
</comment>
<dbReference type="FunFam" id="2.10.25.10:FF:000038">
    <property type="entry name" value="Fibrillin 2"/>
    <property type="match status" value="1"/>
</dbReference>
<keyword evidence="2" id="KW-1003">Cell membrane</keyword>
<evidence type="ECO:0000256" key="6">
    <source>
        <dbReference type="ARBA" id="ARBA00023136"/>
    </source>
</evidence>
<dbReference type="InterPro" id="IPR018097">
    <property type="entry name" value="EGF_Ca-bd_CS"/>
</dbReference>
<dbReference type="InterPro" id="IPR000082">
    <property type="entry name" value="SEA_dom"/>
</dbReference>
<accession>A0A7D9IQL5</accession>
<dbReference type="GO" id="GO:0005886">
    <property type="term" value="C:plasma membrane"/>
    <property type="evidence" value="ECO:0007669"/>
    <property type="project" value="UniProtKB-SubCell"/>
</dbReference>
<dbReference type="PANTHER" id="PTHR24037:SF11">
    <property type="entry name" value="MUCIN-2-LIKE"/>
    <property type="match status" value="1"/>
</dbReference>
<protein>
    <submittedName>
        <fullName evidence="10">3-oxoacyl-[acyl-carrier- ] synthase, mitochondrial</fullName>
    </submittedName>
</protein>
<gene>
    <name evidence="10" type="ORF">PACLA_8A033504</name>
</gene>
<keyword evidence="6" id="KW-0472">Membrane</keyword>
<comment type="caution">
    <text evidence="9">Lacks conserved residue(s) required for the propagation of feature annotation.</text>
</comment>
<organism evidence="10 11">
    <name type="scientific">Paramuricea clavata</name>
    <name type="common">Red gorgonian</name>
    <name type="synonym">Violescent sea-whip</name>
    <dbReference type="NCBI Taxonomy" id="317549"/>
    <lineage>
        <taxon>Eukaryota</taxon>
        <taxon>Metazoa</taxon>
        <taxon>Cnidaria</taxon>
        <taxon>Anthozoa</taxon>
        <taxon>Octocorallia</taxon>
        <taxon>Malacalcyonacea</taxon>
        <taxon>Plexauridae</taxon>
        <taxon>Paramuricea</taxon>
    </lineage>
</organism>
<feature type="non-terminal residue" evidence="10">
    <location>
        <position position="276"/>
    </location>
</feature>
<dbReference type="InterPro" id="IPR000742">
    <property type="entry name" value="EGF"/>
</dbReference>
<evidence type="ECO:0000256" key="1">
    <source>
        <dbReference type="ARBA" id="ARBA00004236"/>
    </source>
</evidence>
<keyword evidence="11" id="KW-1185">Reference proteome</keyword>
<dbReference type="InterPro" id="IPR000152">
    <property type="entry name" value="EGF-type_Asp/Asn_hydroxyl_site"/>
</dbReference>